<evidence type="ECO:0000313" key="4">
    <source>
        <dbReference type="EMBL" id="CDS08843.1"/>
    </source>
</evidence>
<gene>
    <name evidence="4" type="ORF">LRAMOSA10204</name>
</gene>
<accession>A0A077WNY9</accession>
<dbReference type="PROSITE" id="PS00455">
    <property type="entry name" value="AMP_BINDING"/>
    <property type="match status" value="1"/>
</dbReference>
<evidence type="ECO:0008006" key="5">
    <source>
        <dbReference type="Google" id="ProtNLM"/>
    </source>
</evidence>
<dbReference type="OrthoDB" id="1898221at2759"/>
<proteinExistence type="inferred from homology"/>
<comment type="similarity">
    <text evidence="1">Belongs to the ATP-dependent AMP-binding enzyme family.</text>
</comment>
<dbReference type="FunFam" id="3.30.300.30:FF:000007">
    <property type="entry name" value="4-coumarate--CoA ligase 2"/>
    <property type="match status" value="1"/>
</dbReference>
<dbReference type="PANTHER" id="PTHR24096">
    <property type="entry name" value="LONG-CHAIN-FATTY-ACID--COA LIGASE"/>
    <property type="match status" value="1"/>
</dbReference>
<dbReference type="EMBL" id="LK023327">
    <property type="protein sequence ID" value="CDS08843.1"/>
    <property type="molecule type" value="Genomic_DNA"/>
</dbReference>
<name>A0A077WNY9_9FUNG</name>
<dbReference type="InterPro" id="IPR000873">
    <property type="entry name" value="AMP-dep_synth/lig_dom"/>
</dbReference>
<dbReference type="Gene3D" id="3.40.50.12780">
    <property type="entry name" value="N-terminal domain of ligase-like"/>
    <property type="match status" value="1"/>
</dbReference>
<feature type="domain" description="AMP-dependent synthetase/ligase" evidence="2">
    <location>
        <begin position="34"/>
        <end position="401"/>
    </location>
</feature>
<evidence type="ECO:0000259" key="3">
    <source>
        <dbReference type="Pfam" id="PF13193"/>
    </source>
</evidence>
<dbReference type="GO" id="GO:0016405">
    <property type="term" value="F:CoA-ligase activity"/>
    <property type="evidence" value="ECO:0007669"/>
    <property type="project" value="TreeGrafter"/>
</dbReference>
<dbReference type="Pfam" id="PF00501">
    <property type="entry name" value="AMP-binding"/>
    <property type="match status" value="1"/>
</dbReference>
<feature type="domain" description="AMP-binding enzyme C-terminal" evidence="3">
    <location>
        <begin position="453"/>
        <end position="533"/>
    </location>
</feature>
<dbReference type="Gene3D" id="3.30.300.30">
    <property type="match status" value="1"/>
</dbReference>
<dbReference type="InterPro" id="IPR025110">
    <property type="entry name" value="AMP-bd_C"/>
</dbReference>
<dbReference type="InterPro" id="IPR042099">
    <property type="entry name" value="ANL_N_sf"/>
</dbReference>
<sequence length="552" mass="61223">MVIYKPTIYDWIKLPEQDICSFLFSPNEYNQRLSMDRTAVIDGLTGRSLTYSQVKQRAEHLAAAWQDNVGLKQGDIVAVFAPNQYDTVVLYLSLLGAKCTITPGNPYYTENEFLHQIVNSGAQALVTVRELLPTLLKVCEKAGTIRKERIFVFGEMDGDDGIQSLDSLMKSSQRPIHFPLQDTHCIDPKTNVAFINYSSGTTGLAKGVMLTHHNIISQVFVQLAKDREIDKDTDIGIGFLPLYHIYGVTVLCFNAFYKMLPLVIIPRFELKLFLDLVTRYKITIASIVPPVAVQLAKDPLVLKYDLSVIRHINSGAAPLGKEHVDALMKRMPCAILTNLYGSTESTGGVITQRPSGGHPGSVGILGPNTECMIVDEQGNELGPDKEGEILLRGTSIMKGYLNNPEANAKVFTSDGWMRTGDVGRYDSKTKEFYIVDRLKELIKYNGFPVAPAELESLLSNLPEVMDCAVIGVYSDSQATELPLAFVVVRPGVDANNALEDKIKDYVASQVAGYKRLRGGVRFIDQIPKSPSGKILRRLLRDIINRENMTSKL</sequence>
<dbReference type="PANTHER" id="PTHR24096:SF422">
    <property type="entry name" value="BCDNA.GH02901"/>
    <property type="match status" value="1"/>
</dbReference>
<dbReference type="Pfam" id="PF13193">
    <property type="entry name" value="AMP-binding_C"/>
    <property type="match status" value="1"/>
</dbReference>
<dbReference type="AlphaFoldDB" id="A0A077WNY9"/>
<protein>
    <recommendedName>
        <fullName evidence="5">4-coumarate-CoA ligase</fullName>
    </recommendedName>
</protein>
<evidence type="ECO:0000259" key="2">
    <source>
        <dbReference type="Pfam" id="PF00501"/>
    </source>
</evidence>
<reference evidence="4" key="1">
    <citation type="journal article" date="2014" name="Genome Announc.">
        <title>De novo whole-genome sequence and genome annotation of Lichtheimia ramosa.</title>
        <authorList>
            <person name="Linde J."/>
            <person name="Schwartze V."/>
            <person name="Binder U."/>
            <person name="Lass-Florl C."/>
            <person name="Voigt K."/>
            <person name="Horn F."/>
        </authorList>
    </citation>
    <scope>NUCLEOTIDE SEQUENCE</scope>
    <source>
        <strain evidence="4">JMRC FSU:6197</strain>
    </source>
</reference>
<dbReference type="InterPro" id="IPR020845">
    <property type="entry name" value="AMP-binding_CS"/>
</dbReference>
<evidence type="ECO:0000256" key="1">
    <source>
        <dbReference type="ARBA" id="ARBA00006432"/>
    </source>
</evidence>
<organism evidence="4">
    <name type="scientific">Lichtheimia ramosa</name>
    <dbReference type="NCBI Taxonomy" id="688394"/>
    <lineage>
        <taxon>Eukaryota</taxon>
        <taxon>Fungi</taxon>
        <taxon>Fungi incertae sedis</taxon>
        <taxon>Mucoromycota</taxon>
        <taxon>Mucoromycotina</taxon>
        <taxon>Mucoromycetes</taxon>
        <taxon>Mucorales</taxon>
        <taxon>Lichtheimiaceae</taxon>
        <taxon>Lichtheimia</taxon>
    </lineage>
</organism>
<dbReference type="CDD" id="cd05911">
    <property type="entry name" value="Firefly_Luc_like"/>
    <property type="match status" value="1"/>
</dbReference>
<dbReference type="SUPFAM" id="SSF56801">
    <property type="entry name" value="Acetyl-CoA synthetase-like"/>
    <property type="match status" value="1"/>
</dbReference>
<dbReference type="InterPro" id="IPR045851">
    <property type="entry name" value="AMP-bd_C_sf"/>
</dbReference>